<dbReference type="GO" id="GO:0005929">
    <property type="term" value="C:cilium"/>
    <property type="evidence" value="ECO:0007669"/>
    <property type="project" value="TreeGrafter"/>
</dbReference>
<name>A0A2J8WTM4_PONAB</name>
<dbReference type="SUPFAM" id="SSF50978">
    <property type="entry name" value="WD40 repeat-like"/>
    <property type="match status" value="1"/>
</dbReference>
<sequence length="68" mass="8067">KYKVWDSYGRPLYNSQPHEHPITSVAWAPDGELFAVGSFHTLRLCDKTGFLFHQMKDYKQAKVTYFKW</sequence>
<dbReference type="InterPro" id="IPR015943">
    <property type="entry name" value="WD40/YVTN_repeat-like_dom_sf"/>
</dbReference>
<organism evidence="1">
    <name type="scientific">Pongo abelii</name>
    <name type="common">Sumatran orangutan</name>
    <name type="synonym">Pongo pygmaeus abelii</name>
    <dbReference type="NCBI Taxonomy" id="9601"/>
    <lineage>
        <taxon>Eukaryota</taxon>
        <taxon>Metazoa</taxon>
        <taxon>Chordata</taxon>
        <taxon>Craniata</taxon>
        <taxon>Vertebrata</taxon>
        <taxon>Euteleostomi</taxon>
        <taxon>Mammalia</taxon>
        <taxon>Eutheria</taxon>
        <taxon>Euarchontoglires</taxon>
        <taxon>Primates</taxon>
        <taxon>Haplorrhini</taxon>
        <taxon>Catarrhini</taxon>
        <taxon>Hominidae</taxon>
        <taxon>Pongo</taxon>
    </lineage>
</organism>
<feature type="non-terminal residue" evidence="1">
    <location>
        <position position="1"/>
    </location>
</feature>
<dbReference type="PANTHER" id="PTHR24098">
    <property type="entry name" value="OUTER SEGMENT 5"/>
    <property type="match status" value="1"/>
</dbReference>
<gene>
    <name evidence="1" type="ORF">CR201_G0007836</name>
</gene>
<dbReference type="GO" id="GO:0030992">
    <property type="term" value="C:intraciliary transport particle B"/>
    <property type="evidence" value="ECO:0007669"/>
    <property type="project" value="TreeGrafter"/>
</dbReference>
<accession>A0A2J8WTM4</accession>
<dbReference type="EMBL" id="NDHI03003379">
    <property type="protein sequence ID" value="PNJ73116.1"/>
    <property type="molecule type" value="Genomic_DNA"/>
</dbReference>
<dbReference type="AlphaFoldDB" id="A0A2J8WTM4"/>
<dbReference type="PANTHER" id="PTHR24098:SF11">
    <property type="entry name" value="INTRAFLAGELLAR TRANSPORT PROTEIN 80 HOMOLOG"/>
    <property type="match status" value="1"/>
</dbReference>
<dbReference type="InterPro" id="IPR036322">
    <property type="entry name" value="WD40_repeat_dom_sf"/>
</dbReference>
<protein>
    <submittedName>
        <fullName evidence="1">IFT80 isoform 8</fullName>
    </submittedName>
</protein>
<dbReference type="Gene3D" id="2.130.10.10">
    <property type="entry name" value="YVTN repeat-like/Quinoprotein amine dehydrogenase"/>
    <property type="match status" value="1"/>
</dbReference>
<dbReference type="GO" id="GO:0060271">
    <property type="term" value="P:cilium assembly"/>
    <property type="evidence" value="ECO:0007669"/>
    <property type="project" value="TreeGrafter"/>
</dbReference>
<comment type="caution">
    <text evidence="1">The sequence shown here is derived from an EMBL/GenBank/DDBJ whole genome shotgun (WGS) entry which is preliminary data.</text>
</comment>
<reference evidence="1" key="1">
    <citation type="submission" date="2017-12" db="EMBL/GenBank/DDBJ databases">
        <title>High-resolution comparative analysis of great ape genomes.</title>
        <authorList>
            <person name="Pollen A."/>
            <person name="Hastie A."/>
            <person name="Hormozdiari F."/>
            <person name="Dougherty M."/>
            <person name="Liu R."/>
            <person name="Chaisson M."/>
            <person name="Hoppe E."/>
            <person name="Hill C."/>
            <person name="Pang A."/>
            <person name="Hillier L."/>
            <person name="Baker C."/>
            <person name="Armstrong J."/>
            <person name="Shendure J."/>
            <person name="Paten B."/>
            <person name="Wilson R."/>
            <person name="Chao H."/>
            <person name="Schneider V."/>
            <person name="Ventura M."/>
            <person name="Kronenberg Z."/>
            <person name="Murali S."/>
            <person name="Gordon D."/>
            <person name="Cantsilieris S."/>
            <person name="Munson K."/>
            <person name="Nelson B."/>
            <person name="Raja A."/>
            <person name="Underwood J."/>
            <person name="Diekhans M."/>
            <person name="Fiddes I."/>
            <person name="Haussler D."/>
            <person name="Eichler E."/>
        </authorList>
    </citation>
    <scope>NUCLEOTIDE SEQUENCE [LARGE SCALE GENOMIC DNA]</scope>
    <source>
        <strain evidence="1">Susie</strain>
    </source>
</reference>
<evidence type="ECO:0000313" key="1">
    <source>
        <dbReference type="EMBL" id="PNJ73116.1"/>
    </source>
</evidence>
<proteinExistence type="predicted"/>
<dbReference type="GO" id="GO:0005813">
    <property type="term" value="C:centrosome"/>
    <property type="evidence" value="ECO:0007669"/>
    <property type="project" value="TreeGrafter"/>
</dbReference>